<dbReference type="InterPro" id="IPR003661">
    <property type="entry name" value="HisK_dim/P_dom"/>
</dbReference>
<keyword evidence="10" id="KW-1185">Reference proteome</keyword>
<evidence type="ECO:0000259" key="7">
    <source>
        <dbReference type="PROSITE" id="PS50112"/>
    </source>
</evidence>
<proteinExistence type="predicted"/>
<dbReference type="CDD" id="cd00082">
    <property type="entry name" value="HisKA"/>
    <property type="match status" value="1"/>
</dbReference>
<dbReference type="CDD" id="cd00130">
    <property type="entry name" value="PAS"/>
    <property type="match status" value="2"/>
</dbReference>
<dbReference type="SMART" id="SM00086">
    <property type="entry name" value="PAC"/>
    <property type="match status" value="2"/>
</dbReference>
<dbReference type="InterPro" id="IPR003594">
    <property type="entry name" value="HATPase_dom"/>
</dbReference>
<dbReference type="InterPro" id="IPR052162">
    <property type="entry name" value="Sensor_kinase/Photoreceptor"/>
</dbReference>
<dbReference type="SMART" id="SM00091">
    <property type="entry name" value="PAS"/>
    <property type="match status" value="2"/>
</dbReference>
<feature type="domain" description="PAS" evidence="7">
    <location>
        <begin position="131"/>
        <end position="204"/>
    </location>
</feature>
<evidence type="ECO:0000259" key="8">
    <source>
        <dbReference type="PROSITE" id="PS50113"/>
    </source>
</evidence>
<dbReference type="Pfam" id="PF02518">
    <property type="entry name" value="HATPase_c"/>
    <property type="match status" value="1"/>
</dbReference>
<dbReference type="Gene3D" id="1.10.287.130">
    <property type="match status" value="1"/>
</dbReference>
<dbReference type="GO" id="GO:0000155">
    <property type="term" value="F:phosphorelay sensor kinase activity"/>
    <property type="evidence" value="ECO:0007669"/>
    <property type="project" value="InterPro"/>
</dbReference>
<protein>
    <recommendedName>
        <fullName evidence="2">histidine kinase</fullName>
        <ecNumber evidence="2">2.7.13.3</ecNumber>
    </recommendedName>
</protein>
<dbReference type="Pfam" id="PF08447">
    <property type="entry name" value="PAS_3"/>
    <property type="match status" value="2"/>
</dbReference>
<dbReference type="InterPro" id="IPR036890">
    <property type="entry name" value="HATPase_C_sf"/>
</dbReference>
<evidence type="ECO:0000256" key="3">
    <source>
        <dbReference type="ARBA" id="ARBA00022553"/>
    </source>
</evidence>
<dbReference type="PANTHER" id="PTHR43304">
    <property type="entry name" value="PHYTOCHROME-LIKE PROTEIN CPH1"/>
    <property type="match status" value="1"/>
</dbReference>
<dbReference type="SUPFAM" id="SSF55785">
    <property type="entry name" value="PYP-like sensor domain (PAS domain)"/>
    <property type="match status" value="2"/>
</dbReference>
<keyword evidence="4" id="KW-0808">Transferase</keyword>
<dbReference type="Gene3D" id="3.30.450.20">
    <property type="entry name" value="PAS domain"/>
    <property type="match status" value="2"/>
</dbReference>
<dbReference type="Gene3D" id="3.30.565.10">
    <property type="entry name" value="Histidine kinase-like ATPase, C-terminal domain"/>
    <property type="match status" value="1"/>
</dbReference>
<dbReference type="EC" id="2.7.13.3" evidence="2"/>
<evidence type="ECO:0000256" key="2">
    <source>
        <dbReference type="ARBA" id="ARBA00012438"/>
    </source>
</evidence>
<reference evidence="9" key="1">
    <citation type="journal article" date="2014" name="Int. J. Syst. Evol. Microbiol.">
        <title>Complete genome sequence of Corynebacterium casei LMG S-19264T (=DSM 44701T), isolated from a smear-ripened cheese.</title>
        <authorList>
            <consortium name="US DOE Joint Genome Institute (JGI-PGF)"/>
            <person name="Walter F."/>
            <person name="Albersmeier A."/>
            <person name="Kalinowski J."/>
            <person name="Ruckert C."/>
        </authorList>
    </citation>
    <scope>NUCLEOTIDE SEQUENCE</scope>
    <source>
        <strain evidence="9">JCM 19596</strain>
    </source>
</reference>
<feature type="domain" description="Histidine kinase" evidence="6">
    <location>
        <begin position="270"/>
        <end position="481"/>
    </location>
</feature>
<dbReference type="SUPFAM" id="SSF47384">
    <property type="entry name" value="Homodimeric domain of signal transducing histidine kinase"/>
    <property type="match status" value="1"/>
</dbReference>
<dbReference type="InterPro" id="IPR013655">
    <property type="entry name" value="PAS_fold_3"/>
</dbReference>
<feature type="domain" description="PAC" evidence="8">
    <location>
        <begin position="207"/>
        <end position="259"/>
    </location>
</feature>
<feature type="domain" description="PAS" evidence="7">
    <location>
        <begin position="5"/>
        <end position="75"/>
    </location>
</feature>
<dbReference type="SMART" id="SM00388">
    <property type="entry name" value="HisKA"/>
    <property type="match status" value="1"/>
</dbReference>
<evidence type="ECO:0000256" key="5">
    <source>
        <dbReference type="ARBA" id="ARBA00022777"/>
    </source>
</evidence>
<evidence type="ECO:0000313" key="9">
    <source>
        <dbReference type="EMBL" id="GGL68967.1"/>
    </source>
</evidence>
<dbReference type="NCBIfam" id="TIGR00229">
    <property type="entry name" value="sensory_box"/>
    <property type="match status" value="2"/>
</dbReference>
<sequence>MNESEGEKYESLIRYTSDVVSVLAMDGTIRYVSPSVERVLGYEPDDLVDTNAFDSIHPDDRERVWTAFERVLDDSEDVIEPVEYRFARGGDTWVWVESTGSVYPESAVDGFVVSTRDITERKRREAELEAERRRFQSLTEGVSAIVYRADPVTLDTTYVNDTIEEITGYTPEEWTSDPTRFEDAIHPDDREFVLDELRRLQADHAADSIDYRLVTRGGDVRWIRDQISWERDADGDVTAQIGVASDITEMKEYQSRIEETAAKLETLNRVVRHDIRNDMTIILGWAELLEDHVDETGVEYLEKILASGEQVVDLTNSVRDYVETVTNGDAMAVKPTPLRYVLETEISLRRESFPEASFSVDGEIPDVEVAGNEMLASVFRNLLNNAVQHNDDPSPSVEISVADESESVVVTVADNGPGLPEELSRRLFAEGEKGLESGGTGMGLFLVRRLVDGFGGEVWAENRDAAGDGGGAAFHVRLPKA</sequence>
<keyword evidence="5" id="KW-0418">Kinase</keyword>
<gene>
    <name evidence="9" type="ORF">GCM10009039_28680</name>
</gene>
<dbReference type="InterPro" id="IPR000014">
    <property type="entry name" value="PAS"/>
</dbReference>
<organism evidence="9 10">
    <name type="scientific">Halocalculus aciditolerans</name>
    <dbReference type="NCBI Taxonomy" id="1383812"/>
    <lineage>
        <taxon>Archaea</taxon>
        <taxon>Methanobacteriati</taxon>
        <taxon>Methanobacteriota</taxon>
        <taxon>Stenosarchaea group</taxon>
        <taxon>Halobacteria</taxon>
        <taxon>Halobacteriales</taxon>
        <taxon>Halobacteriaceae</taxon>
        <taxon>Halocalculus</taxon>
    </lineage>
</organism>
<dbReference type="InterPro" id="IPR000700">
    <property type="entry name" value="PAS-assoc_C"/>
</dbReference>
<dbReference type="Proteomes" id="UP000607197">
    <property type="component" value="Unassembled WGS sequence"/>
</dbReference>
<dbReference type="SMART" id="SM00387">
    <property type="entry name" value="HATPase_c"/>
    <property type="match status" value="1"/>
</dbReference>
<dbReference type="PROSITE" id="PS50112">
    <property type="entry name" value="PAS"/>
    <property type="match status" value="2"/>
</dbReference>
<dbReference type="Pfam" id="PF00512">
    <property type="entry name" value="HisKA"/>
    <property type="match status" value="1"/>
</dbReference>
<dbReference type="PRINTS" id="PR00344">
    <property type="entry name" value="BCTRLSENSOR"/>
</dbReference>
<dbReference type="PROSITE" id="PS50109">
    <property type="entry name" value="HIS_KIN"/>
    <property type="match status" value="1"/>
</dbReference>
<dbReference type="InterPro" id="IPR005467">
    <property type="entry name" value="His_kinase_dom"/>
</dbReference>
<dbReference type="AlphaFoldDB" id="A0A830F6R9"/>
<dbReference type="InterPro" id="IPR035965">
    <property type="entry name" value="PAS-like_dom_sf"/>
</dbReference>
<dbReference type="EMBL" id="BMPG01000004">
    <property type="protein sequence ID" value="GGL68967.1"/>
    <property type="molecule type" value="Genomic_DNA"/>
</dbReference>
<dbReference type="PROSITE" id="PS50113">
    <property type="entry name" value="PAC"/>
    <property type="match status" value="2"/>
</dbReference>
<keyword evidence="3" id="KW-0597">Phosphoprotein</keyword>
<dbReference type="RefSeq" id="WP_188980129.1">
    <property type="nucleotide sequence ID" value="NZ_BMPG01000004.1"/>
</dbReference>
<accession>A0A830F6R9</accession>
<evidence type="ECO:0000256" key="1">
    <source>
        <dbReference type="ARBA" id="ARBA00000085"/>
    </source>
</evidence>
<dbReference type="OrthoDB" id="3369at2157"/>
<dbReference type="PANTHER" id="PTHR43304:SF1">
    <property type="entry name" value="PAC DOMAIN-CONTAINING PROTEIN"/>
    <property type="match status" value="1"/>
</dbReference>
<evidence type="ECO:0000259" key="6">
    <source>
        <dbReference type="PROSITE" id="PS50109"/>
    </source>
</evidence>
<evidence type="ECO:0000256" key="4">
    <source>
        <dbReference type="ARBA" id="ARBA00022679"/>
    </source>
</evidence>
<dbReference type="InterPro" id="IPR036097">
    <property type="entry name" value="HisK_dim/P_sf"/>
</dbReference>
<comment type="caution">
    <text evidence="9">The sequence shown here is derived from an EMBL/GenBank/DDBJ whole genome shotgun (WGS) entry which is preliminary data.</text>
</comment>
<reference evidence="9" key="2">
    <citation type="submission" date="2020-09" db="EMBL/GenBank/DDBJ databases">
        <authorList>
            <person name="Sun Q."/>
            <person name="Ohkuma M."/>
        </authorList>
    </citation>
    <scope>NUCLEOTIDE SEQUENCE</scope>
    <source>
        <strain evidence="9">JCM 19596</strain>
    </source>
</reference>
<name>A0A830F6R9_9EURY</name>
<evidence type="ECO:0000313" key="10">
    <source>
        <dbReference type="Proteomes" id="UP000607197"/>
    </source>
</evidence>
<feature type="domain" description="PAC" evidence="8">
    <location>
        <begin position="80"/>
        <end position="130"/>
    </location>
</feature>
<dbReference type="SUPFAM" id="SSF55874">
    <property type="entry name" value="ATPase domain of HSP90 chaperone/DNA topoisomerase II/histidine kinase"/>
    <property type="match status" value="1"/>
</dbReference>
<dbReference type="InterPro" id="IPR001610">
    <property type="entry name" value="PAC"/>
</dbReference>
<comment type="catalytic activity">
    <reaction evidence="1">
        <text>ATP + protein L-histidine = ADP + protein N-phospho-L-histidine.</text>
        <dbReference type="EC" id="2.7.13.3"/>
    </reaction>
</comment>
<dbReference type="InterPro" id="IPR004358">
    <property type="entry name" value="Sig_transdc_His_kin-like_C"/>
</dbReference>